<proteinExistence type="predicted"/>
<sequence length="70" mass="8051">MLPEGKREKFPEKEKPSLLETERIKFLTNANEEWKELEKKLLTDKDHATKVQECVNDAKPKLKAQKGGAS</sequence>
<dbReference type="OrthoDB" id="5861275at2759"/>
<organism evidence="1 2">
    <name type="scientific">Strongylus vulgaris</name>
    <name type="common">Blood worm</name>
    <dbReference type="NCBI Taxonomy" id="40348"/>
    <lineage>
        <taxon>Eukaryota</taxon>
        <taxon>Metazoa</taxon>
        <taxon>Ecdysozoa</taxon>
        <taxon>Nematoda</taxon>
        <taxon>Chromadorea</taxon>
        <taxon>Rhabditida</taxon>
        <taxon>Rhabditina</taxon>
        <taxon>Rhabditomorpha</taxon>
        <taxon>Strongyloidea</taxon>
        <taxon>Strongylidae</taxon>
        <taxon>Strongylus</taxon>
    </lineage>
</organism>
<evidence type="ECO:0000313" key="1">
    <source>
        <dbReference type="EMBL" id="VDM71848.1"/>
    </source>
</evidence>
<dbReference type="Proteomes" id="UP000270094">
    <property type="component" value="Unassembled WGS sequence"/>
</dbReference>
<gene>
    <name evidence="1" type="ORF">SVUK_LOCUS6846</name>
</gene>
<name>A0A3P7KX95_STRVU</name>
<keyword evidence="2" id="KW-1185">Reference proteome</keyword>
<dbReference type="AlphaFoldDB" id="A0A3P7KX95"/>
<protein>
    <submittedName>
        <fullName evidence="1">Uncharacterized protein</fullName>
    </submittedName>
</protein>
<reference evidence="1 2" key="1">
    <citation type="submission" date="2018-11" db="EMBL/GenBank/DDBJ databases">
        <authorList>
            <consortium name="Pathogen Informatics"/>
        </authorList>
    </citation>
    <scope>NUCLEOTIDE SEQUENCE [LARGE SCALE GENOMIC DNA]</scope>
</reference>
<accession>A0A3P7KX95</accession>
<evidence type="ECO:0000313" key="2">
    <source>
        <dbReference type="Proteomes" id="UP000270094"/>
    </source>
</evidence>
<dbReference type="EMBL" id="UYYB01022376">
    <property type="protein sequence ID" value="VDM71848.1"/>
    <property type="molecule type" value="Genomic_DNA"/>
</dbReference>